<evidence type="ECO:0000313" key="2">
    <source>
        <dbReference type="Proteomes" id="UP000044026"/>
    </source>
</evidence>
<dbReference type="RefSeq" id="WP_042000627.1">
    <property type="nucleotide sequence ID" value="NZ_CP022382.1"/>
</dbReference>
<dbReference type="Proteomes" id="UP000044026">
    <property type="component" value="Unassembled WGS sequence"/>
</dbReference>
<dbReference type="PROSITE" id="PS51257">
    <property type="entry name" value="PROKAR_LIPOPROTEIN"/>
    <property type="match status" value="1"/>
</dbReference>
<protein>
    <submittedName>
        <fullName evidence="1">Uncharacterized protein</fullName>
    </submittedName>
</protein>
<organism evidence="1 2">
    <name type="scientific">Capnocytophaga canimorsus</name>
    <dbReference type="NCBI Taxonomy" id="28188"/>
    <lineage>
        <taxon>Bacteria</taxon>
        <taxon>Pseudomonadati</taxon>
        <taxon>Bacteroidota</taxon>
        <taxon>Flavobacteriia</taxon>
        <taxon>Flavobacteriales</taxon>
        <taxon>Flavobacteriaceae</taxon>
        <taxon>Capnocytophaga</taxon>
    </lineage>
</organism>
<dbReference type="InterPro" id="IPR019613">
    <property type="entry name" value="DUF4198"/>
</dbReference>
<dbReference type="Pfam" id="PF10670">
    <property type="entry name" value="DUF4198"/>
    <property type="match status" value="1"/>
</dbReference>
<sequence length="233" mass="26637">MKKELLNILLFLIGCLTTYAHTVWIETDANGKLNKPHQVKVFFGEPDSPTFTEKWFSDIKDLELLLIYPSGKKEVLNKTQKESHYLASFIPSQKGIYTLSVKHLVKDVFKEMKITYQSVAFVSVGTKEVSELTLGELPLQLSFDTSAVKTNGTKIFKMLKEGNVAGKERVSITSENGWAMAYRTDSNGRIKFNPLWKGNYLLEFSWSNKEEGDHNGKSYKMNYQTINYLIKVK</sequence>
<dbReference type="EMBL" id="CDOE01000068">
    <property type="protein sequence ID" value="CEN37462.1"/>
    <property type="molecule type" value="Genomic_DNA"/>
</dbReference>
<evidence type="ECO:0000313" key="1">
    <source>
        <dbReference type="EMBL" id="CEN37462.1"/>
    </source>
</evidence>
<dbReference type="SUPFAM" id="SSF49478">
    <property type="entry name" value="Cna protein B-type domain"/>
    <property type="match status" value="1"/>
</dbReference>
<dbReference type="GeneID" id="69580451"/>
<accession>A0A0B7HHS0</accession>
<gene>
    <name evidence="1" type="ORF">CCAN12_700046</name>
</gene>
<reference evidence="1 2" key="1">
    <citation type="submission" date="2015-01" db="EMBL/GenBank/DDBJ databases">
        <authorList>
            <person name="Xiang T."/>
            <person name="Song Y."/>
            <person name="Huang L."/>
            <person name="Wang B."/>
            <person name="Wu P."/>
        </authorList>
    </citation>
    <scope>NUCLEOTIDE SEQUENCE [LARGE SCALE GENOMIC DNA]</scope>
    <source>
        <strain evidence="1 2">Cc12</strain>
    </source>
</reference>
<proteinExistence type="predicted"/>
<name>A0A0B7HHS0_9FLAO</name>
<dbReference type="AlphaFoldDB" id="A0A0B7HHS0"/>